<dbReference type="EMBL" id="LN609528">
    <property type="protein sequence ID" value="CEF62230.1"/>
    <property type="molecule type" value="Genomic_DNA"/>
</dbReference>
<sequence>MQYIEDTNYFSSLSPFQIRYIINNDEITNNQVEDFSNQLLDDKYPNTNLTSQVPIKKFNSNLRERNLNKPEITTNTFENQNIYDCEQQLITENHNNNPKFLNRNISCSENMSDGRKCRKRPFHVSSIKARKMTMTMDELQKCLEKKLEERLLCKVPVKLVDRTHAKCGLCESIISLNKKFETIHVIRHFLAWHKTEHVCTRTWPGLKGFLKDKSSTQNNNLPQELLFFSESCFSFVLDNFNETIGEGVNSNKSSNISPYSLKEYLFSIRCGLCGTIMENCDVFTHFHLFHLNVINIPECNFCTQEVLLNAKLDFMYKVNFQISIINEGCFKSITTNEVFSGLDELYKNLCQFSRNNSQNICNSFPYVKKTLEGGKVNNKLGFEYSSNIKNSEKSLKPKRTFVHPKYRQAVPQNSPFVEEIETNHWRCKLCGESIVGAVISSAATKHFRSNHFENTFYFDEKTLKNKYNPMSLFYQFCMELCNARLSRCSEGTVRMLDEKTIVCGHCNGYVMSLHKDFNICRGIRHLKSKHPELMPEHKEIFFKEEVIEDKIEKDENNLVKRECVTTLKYPESIEFPYSTEEPTNSVTYVCEKVIEDNVEHTNVWNKTTLPNFPTDLSLQNNSSEQFYLENIGNHSSSSYQPSGEILPLTQIQIEDGYEDFFTKMPYKAYQFPIEKVDTILKIRDIDGRECYILMTENDNFDHDVASKIFYKNYTQV</sequence>
<dbReference type="eggNOG" id="KOG0725">
    <property type="taxonomic scope" value="Eukaryota"/>
</dbReference>
<name>A0A090KXM1_STRRB</name>
<evidence type="ECO:0000313" key="1">
    <source>
        <dbReference type="EMBL" id="CEF62230.1"/>
    </source>
</evidence>
<dbReference type="AlphaFoldDB" id="A0A090KXM1"/>
<evidence type="ECO:0000313" key="2">
    <source>
        <dbReference type="Proteomes" id="UP000035682"/>
    </source>
</evidence>
<reference evidence="3" key="3">
    <citation type="submission" date="2020-12" db="UniProtKB">
        <authorList>
            <consortium name="WormBaseParasite"/>
        </authorList>
    </citation>
    <scope>IDENTIFICATION</scope>
</reference>
<dbReference type="RefSeq" id="XP_024501432.1">
    <property type="nucleotide sequence ID" value="XM_024647344.1"/>
</dbReference>
<dbReference type="CTD" id="36374595"/>
<evidence type="ECO:0000313" key="4">
    <source>
        <dbReference type="WormBase" id="SRAE_1000050300"/>
    </source>
</evidence>
<organism evidence="1">
    <name type="scientific">Strongyloides ratti</name>
    <name type="common">Parasitic roundworm</name>
    <dbReference type="NCBI Taxonomy" id="34506"/>
    <lineage>
        <taxon>Eukaryota</taxon>
        <taxon>Metazoa</taxon>
        <taxon>Ecdysozoa</taxon>
        <taxon>Nematoda</taxon>
        <taxon>Chromadorea</taxon>
        <taxon>Rhabditida</taxon>
        <taxon>Tylenchina</taxon>
        <taxon>Panagrolaimomorpha</taxon>
        <taxon>Strongyloidoidea</taxon>
        <taxon>Strongyloididae</taxon>
        <taxon>Strongyloides</taxon>
    </lineage>
</organism>
<reference evidence="2" key="1">
    <citation type="submission" date="2014-09" db="EMBL/GenBank/DDBJ databases">
        <authorList>
            <person name="Martin A.A."/>
        </authorList>
    </citation>
    <scope>NUCLEOTIDE SEQUENCE</scope>
    <source>
        <strain evidence="2">ED321</strain>
    </source>
</reference>
<dbReference type="WBParaSite" id="SRAE_1000050300.1">
    <property type="protein sequence ID" value="SRAE_1000050300.1"/>
    <property type="gene ID" value="WBGene00257100"/>
</dbReference>
<protein>
    <submittedName>
        <fullName evidence="3">C2H2-type domain-containing protein</fullName>
    </submittedName>
</protein>
<dbReference type="STRING" id="34506.A0A090KXM1"/>
<gene>
    <name evidence="1 3 4" type="ORF">SRAE_1000050300</name>
</gene>
<dbReference type="GeneID" id="36374595"/>
<dbReference type="WormBase" id="SRAE_1000050300">
    <property type="protein sequence ID" value="SRP05750"/>
    <property type="gene ID" value="WBGene00257100"/>
</dbReference>
<dbReference type="Proteomes" id="UP000035682">
    <property type="component" value="Unplaced"/>
</dbReference>
<evidence type="ECO:0000313" key="3">
    <source>
        <dbReference type="WBParaSite" id="SRAE_1000050300.1"/>
    </source>
</evidence>
<keyword evidence="2" id="KW-1185">Reference proteome</keyword>
<proteinExistence type="predicted"/>
<reference evidence="1" key="2">
    <citation type="submission" date="2014-09" db="EMBL/GenBank/DDBJ databases">
        <authorList>
            <person name="Aslett A.Martin."/>
        </authorList>
    </citation>
    <scope>NUCLEOTIDE SEQUENCE</scope>
    <source>
        <strain evidence="1">ED321 Heterogonic</strain>
    </source>
</reference>
<accession>A0A090KXM1</accession>